<dbReference type="Pfam" id="PF03221">
    <property type="entry name" value="HTH_Tnp_Tc5"/>
    <property type="match status" value="1"/>
</dbReference>
<dbReference type="OMA" id="WKNHFDI"/>
<dbReference type="GO" id="GO:0005634">
    <property type="term" value="C:nucleus"/>
    <property type="evidence" value="ECO:0007669"/>
    <property type="project" value="TreeGrafter"/>
</dbReference>
<dbReference type="PANTHER" id="PTHR19303:SF26">
    <property type="entry name" value="TIGGER TRANSPOSABLE ELEMENT-DERIVED PROTEIN 1"/>
    <property type="match status" value="1"/>
</dbReference>
<accession>A0A0D9RBN5</accession>
<evidence type="ECO:0000313" key="3">
    <source>
        <dbReference type="Ensembl" id="ENSCSAP00000006024.1"/>
    </source>
</evidence>
<evidence type="ECO:0000313" key="4">
    <source>
        <dbReference type="Proteomes" id="UP000029965"/>
    </source>
</evidence>
<dbReference type="GO" id="GO:0003677">
    <property type="term" value="F:DNA binding"/>
    <property type="evidence" value="ECO:0007669"/>
    <property type="project" value="UniProtKB-KW"/>
</dbReference>
<sequence length="488" mass="56374">KQKSLLFDMEKVLVVWIENQTSHTISLNQSLIQRKALLFKSMKANRGEKKEAGTGWFMRFKERSPLHNINVHGEAPSADVRAAASDPEDLVKAIDKGGYTTQQILSINQRAFYWKIMLSRTFLAREKSMPGFKASKDRLSLLLGANEIEASADYYKTPRALKNFTKSTLPVRYKCNNKDWMTVHLFTSWFTEYFKPTLEIYCSEKKISFKILLFIDNVPHHLRALMEMFKKINVVFMPANTTFTVQPMDKEVILTSHSYLRSYSCHSYSSEGCCPNQLKTFWKKFTILDAIKNICNSWEEVKISTLTGIYKKFIPTFMDDFESFKTPVKEITVDIVETAREVESEDVIELMQSHDNLLLSWMEMLLLNELRKSFLEMEPTADEDAVNIVEMTTKNLEYYINLIDRAVSGFGRIDSNFERSTSVDKMLSNSVLCYREIFCEKSSRCNKSYFKKLPQLPQPETTTTISQAITLRQYLPPAKTLCLAEGSC</sequence>
<reference evidence="3 4" key="1">
    <citation type="submission" date="2014-03" db="EMBL/GenBank/DDBJ databases">
        <authorList>
            <person name="Warren W."/>
            <person name="Wilson R.K."/>
        </authorList>
    </citation>
    <scope>NUCLEOTIDE SEQUENCE</scope>
</reference>
<dbReference type="Gene3D" id="1.10.10.60">
    <property type="entry name" value="Homeodomain-like"/>
    <property type="match status" value="1"/>
</dbReference>
<dbReference type="EMBL" id="AQIB01076467">
    <property type="status" value="NOT_ANNOTATED_CDS"/>
    <property type="molecule type" value="Genomic_DNA"/>
</dbReference>
<dbReference type="InterPro" id="IPR050863">
    <property type="entry name" value="CenT-Element_Derived"/>
</dbReference>
<feature type="domain" description="HTH CENPB-type" evidence="2">
    <location>
        <begin position="1"/>
        <end position="70"/>
    </location>
</feature>
<dbReference type="InterPro" id="IPR006600">
    <property type="entry name" value="HTH_CenpB_DNA-bd_dom"/>
</dbReference>
<dbReference type="PROSITE" id="PS51253">
    <property type="entry name" value="HTH_CENPB"/>
    <property type="match status" value="1"/>
</dbReference>
<dbReference type="eggNOG" id="KOG3105">
    <property type="taxonomic scope" value="Eukaryota"/>
</dbReference>
<dbReference type="jPOST" id="A0A0D9RBN5"/>
<dbReference type="Pfam" id="PF03184">
    <property type="entry name" value="DDE_1"/>
    <property type="match status" value="1"/>
</dbReference>
<reference evidence="3" key="3">
    <citation type="submission" date="2025-09" db="UniProtKB">
        <authorList>
            <consortium name="Ensembl"/>
        </authorList>
    </citation>
    <scope>IDENTIFICATION</scope>
</reference>
<organism evidence="3 4">
    <name type="scientific">Chlorocebus sabaeus</name>
    <name type="common">Green monkey</name>
    <name type="synonym">Simia sabaea</name>
    <dbReference type="NCBI Taxonomy" id="60711"/>
    <lineage>
        <taxon>Eukaryota</taxon>
        <taxon>Metazoa</taxon>
        <taxon>Chordata</taxon>
        <taxon>Craniata</taxon>
        <taxon>Vertebrata</taxon>
        <taxon>Euteleostomi</taxon>
        <taxon>Mammalia</taxon>
        <taxon>Eutheria</taxon>
        <taxon>Euarchontoglires</taxon>
        <taxon>Primates</taxon>
        <taxon>Haplorrhini</taxon>
        <taxon>Catarrhini</taxon>
        <taxon>Cercopithecidae</taxon>
        <taxon>Cercopithecinae</taxon>
        <taxon>Chlorocebus</taxon>
    </lineage>
</organism>
<name>A0A0D9RBN5_CHLSB</name>
<dbReference type="InterPro" id="IPR009057">
    <property type="entry name" value="Homeodomain-like_sf"/>
</dbReference>
<dbReference type="AlphaFoldDB" id="A0A0D9RBN5"/>
<dbReference type="Ensembl" id="ENSCSAT00000007861.1">
    <property type="protein sequence ID" value="ENSCSAP00000006024.1"/>
    <property type="gene ID" value="ENSCSAG00000009780.1"/>
</dbReference>
<dbReference type="Bgee" id="ENSCSAG00000009780">
    <property type="expression patterns" value="Expressed in liver and 4 other cell types or tissues"/>
</dbReference>
<dbReference type="InterPro" id="IPR004875">
    <property type="entry name" value="DDE_SF_endonuclease_dom"/>
</dbReference>
<dbReference type="SUPFAM" id="SSF46689">
    <property type="entry name" value="Homeodomain-like"/>
    <property type="match status" value="1"/>
</dbReference>
<dbReference type="SMART" id="SM00674">
    <property type="entry name" value="CENPB"/>
    <property type="match status" value="1"/>
</dbReference>
<reference evidence="3" key="2">
    <citation type="submission" date="2025-08" db="UniProtKB">
        <authorList>
            <consortium name="Ensembl"/>
        </authorList>
    </citation>
    <scope>IDENTIFICATION</scope>
</reference>
<evidence type="ECO:0000259" key="2">
    <source>
        <dbReference type="PROSITE" id="PS51253"/>
    </source>
</evidence>
<keyword evidence="4" id="KW-1185">Reference proteome</keyword>
<dbReference type="Proteomes" id="UP000029965">
    <property type="component" value="Chromosome 15"/>
</dbReference>
<keyword evidence="1" id="KW-0238">DNA-binding</keyword>
<evidence type="ECO:0000256" key="1">
    <source>
        <dbReference type="ARBA" id="ARBA00023125"/>
    </source>
</evidence>
<protein>
    <recommendedName>
        <fullName evidence="2">HTH CENPB-type domain-containing protein</fullName>
    </recommendedName>
</protein>
<proteinExistence type="predicted"/>
<dbReference type="GeneTree" id="ENSGT00940000155163"/>
<dbReference type="PANTHER" id="PTHR19303">
    <property type="entry name" value="TRANSPOSON"/>
    <property type="match status" value="1"/>
</dbReference>